<evidence type="ECO:0000259" key="2">
    <source>
        <dbReference type="Pfam" id="PF00534"/>
    </source>
</evidence>
<dbReference type="GO" id="GO:0016757">
    <property type="term" value="F:glycosyltransferase activity"/>
    <property type="evidence" value="ECO:0007669"/>
    <property type="project" value="InterPro"/>
</dbReference>
<dbReference type="Gene3D" id="3.40.50.2000">
    <property type="entry name" value="Glycogen Phosphorylase B"/>
    <property type="match status" value="2"/>
</dbReference>
<dbReference type="PANTHER" id="PTHR45947:SF14">
    <property type="entry name" value="SLL1723 PROTEIN"/>
    <property type="match status" value="1"/>
</dbReference>
<keyword evidence="4" id="KW-1185">Reference proteome</keyword>
<sequence length="399" mass="44962">MHSLKALQNITIGLVLPSVPGYSETFFKSKIAGLQKNGARVIVFVASSNRTKQPPSCEISYAPRLNGNIAIVVINSIIELLKAFLFNYKTSMSYLALEKGETKLLRTRLKKLISNNFILRYKTDWLHFGFGTMALGRENIAQVTGAKMAVSFRGFDIGIYPLKHPGCYQKLFQKVDKIHVISDDIAELLYGQGLENKQIITKITPAINTTFFTQSTRNESAAISFLTVGRLHWKKGFVYTLEALSILKNQGVDFIYTIIGEGIEYEQILYATHQLGIENNVKFAGKLPHAEVKKHLEEATIYLQYSIQEGFCNAVLEAQAMGLLCIVSDAEGLSENVLDNQTGWVVPKRRPLLLADKIKEVLALDTKRKNEIAEKAIQRVKNEFNIEKQTQEFVDFYKL</sequence>
<protein>
    <submittedName>
        <fullName evidence="3">Colanic acid/amylovoran biosynthesis glycosyltransferase</fullName>
    </submittedName>
</protein>
<dbReference type="EMBL" id="FQYV01000009">
    <property type="protein sequence ID" value="SHJ09605.1"/>
    <property type="molecule type" value="Genomic_DNA"/>
</dbReference>
<accession>A0A1M6GHY0</accession>
<dbReference type="STRING" id="797419.SAMN05216556_11124"/>
<name>A0A1M6GHY0_9FLAO</name>
<dbReference type="InterPro" id="IPR001296">
    <property type="entry name" value="Glyco_trans_1"/>
</dbReference>
<dbReference type="PANTHER" id="PTHR45947">
    <property type="entry name" value="SULFOQUINOVOSYL TRANSFERASE SQD2"/>
    <property type="match status" value="1"/>
</dbReference>
<dbReference type="Pfam" id="PF00534">
    <property type="entry name" value="Glycos_transf_1"/>
    <property type="match status" value="1"/>
</dbReference>
<keyword evidence="3" id="KW-0808">Transferase</keyword>
<reference evidence="4" key="1">
    <citation type="submission" date="2016-11" db="EMBL/GenBank/DDBJ databases">
        <authorList>
            <person name="Varghese N."/>
            <person name="Submissions S."/>
        </authorList>
    </citation>
    <scope>NUCLEOTIDE SEQUENCE [LARGE SCALE GENOMIC DNA]</scope>
    <source>
        <strain evidence="4">DSM 26349</strain>
    </source>
</reference>
<dbReference type="CDD" id="cd03801">
    <property type="entry name" value="GT4_PimA-like"/>
    <property type="match status" value="1"/>
</dbReference>
<evidence type="ECO:0000256" key="1">
    <source>
        <dbReference type="SAM" id="Coils"/>
    </source>
</evidence>
<proteinExistence type="predicted"/>
<evidence type="ECO:0000313" key="4">
    <source>
        <dbReference type="Proteomes" id="UP000184172"/>
    </source>
</evidence>
<dbReference type="Proteomes" id="UP000184172">
    <property type="component" value="Unassembled WGS sequence"/>
</dbReference>
<keyword evidence="1" id="KW-0175">Coiled coil</keyword>
<feature type="coiled-coil region" evidence="1">
    <location>
        <begin position="363"/>
        <end position="390"/>
    </location>
</feature>
<dbReference type="SUPFAM" id="SSF53756">
    <property type="entry name" value="UDP-Glycosyltransferase/glycogen phosphorylase"/>
    <property type="match status" value="1"/>
</dbReference>
<evidence type="ECO:0000313" key="3">
    <source>
        <dbReference type="EMBL" id="SHJ09605.1"/>
    </source>
</evidence>
<feature type="domain" description="Glycosyl transferase family 1" evidence="2">
    <location>
        <begin position="222"/>
        <end position="378"/>
    </location>
</feature>
<organism evidence="3 4">
    <name type="scientific">Aequorivita viscosa</name>
    <dbReference type="NCBI Taxonomy" id="797419"/>
    <lineage>
        <taxon>Bacteria</taxon>
        <taxon>Pseudomonadati</taxon>
        <taxon>Bacteroidota</taxon>
        <taxon>Flavobacteriia</taxon>
        <taxon>Flavobacteriales</taxon>
        <taxon>Flavobacteriaceae</taxon>
        <taxon>Aequorivita</taxon>
    </lineage>
</organism>
<dbReference type="InterPro" id="IPR050194">
    <property type="entry name" value="Glycosyltransferase_grp1"/>
</dbReference>
<dbReference type="AlphaFoldDB" id="A0A1M6GHY0"/>
<gene>
    <name evidence="3" type="ORF">SAMN04487908_10989</name>
</gene>